<dbReference type="PROSITE" id="PS00211">
    <property type="entry name" value="ABC_TRANSPORTER_1"/>
    <property type="match status" value="1"/>
</dbReference>
<dbReference type="GO" id="GO:0030256">
    <property type="term" value="C:type I protein secretion system complex"/>
    <property type="evidence" value="ECO:0007669"/>
    <property type="project" value="InterPro"/>
</dbReference>
<evidence type="ECO:0000256" key="7">
    <source>
        <dbReference type="ARBA" id="ARBA00023136"/>
    </source>
</evidence>
<dbReference type="InterPro" id="IPR036640">
    <property type="entry name" value="ABC1_TM_sf"/>
</dbReference>
<feature type="transmembrane region" description="Helical" evidence="8">
    <location>
        <begin position="147"/>
        <end position="173"/>
    </location>
</feature>
<dbReference type="GO" id="GO:0030253">
    <property type="term" value="P:protein secretion by the type I secretion system"/>
    <property type="evidence" value="ECO:0007669"/>
    <property type="project" value="InterPro"/>
</dbReference>
<keyword evidence="6 8" id="KW-1133">Transmembrane helix</keyword>
<evidence type="ECO:0000313" key="11">
    <source>
        <dbReference type="EMBL" id="PXW94004.1"/>
    </source>
</evidence>
<dbReference type="NCBIfam" id="TIGR01842">
    <property type="entry name" value="type_I_sec_PrtD"/>
    <property type="match status" value="1"/>
</dbReference>
<dbReference type="EMBL" id="QJJS01000016">
    <property type="protein sequence ID" value="PXW94004.1"/>
    <property type="molecule type" value="Genomic_DNA"/>
</dbReference>
<dbReference type="InterPro" id="IPR039421">
    <property type="entry name" value="Type_1_exporter"/>
</dbReference>
<dbReference type="OrthoDB" id="8554730at2"/>
<protein>
    <submittedName>
        <fullName evidence="11">ATP-binding cassette subfamily C exporter for protease/lipase</fullName>
    </submittedName>
</protein>
<keyword evidence="7 8" id="KW-0472">Membrane</keyword>
<evidence type="ECO:0000313" key="12">
    <source>
        <dbReference type="Proteomes" id="UP000247811"/>
    </source>
</evidence>
<dbReference type="Gene3D" id="3.40.50.300">
    <property type="entry name" value="P-loop containing nucleotide triphosphate hydrolases"/>
    <property type="match status" value="1"/>
</dbReference>
<evidence type="ECO:0000256" key="6">
    <source>
        <dbReference type="ARBA" id="ARBA00022989"/>
    </source>
</evidence>
<gene>
    <name evidence="11" type="ORF">C7444_11637</name>
</gene>
<evidence type="ECO:0000256" key="8">
    <source>
        <dbReference type="SAM" id="Phobius"/>
    </source>
</evidence>
<dbReference type="InterPro" id="IPR003439">
    <property type="entry name" value="ABC_transporter-like_ATP-bd"/>
</dbReference>
<dbReference type="SMART" id="SM00382">
    <property type="entry name" value="AAA"/>
    <property type="match status" value="1"/>
</dbReference>
<keyword evidence="3 8" id="KW-0812">Transmembrane</keyword>
<evidence type="ECO:0000256" key="4">
    <source>
        <dbReference type="ARBA" id="ARBA00022741"/>
    </source>
</evidence>
<dbReference type="Pfam" id="PF00664">
    <property type="entry name" value="ABC_membrane"/>
    <property type="match status" value="1"/>
</dbReference>
<dbReference type="PANTHER" id="PTHR43394">
    <property type="entry name" value="ATP-DEPENDENT PERMEASE MDL1, MITOCHONDRIAL"/>
    <property type="match status" value="1"/>
</dbReference>
<dbReference type="GO" id="GO:0005886">
    <property type="term" value="C:plasma membrane"/>
    <property type="evidence" value="ECO:0007669"/>
    <property type="project" value="UniProtKB-SubCell"/>
</dbReference>
<dbReference type="PROSITE" id="PS50929">
    <property type="entry name" value="ABC_TM1F"/>
    <property type="match status" value="1"/>
</dbReference>
<dbReference type="RefSeq" id="WP_110401763.1">
    <property type="nucleotide sequence ID" value="NZ_QJJS01000016.1"/>
</dbReference>
<keyword evidence="12" id="KW-1185">Reference proteome</keyword>
<dbReference type="AlphaFoldDB" id="A0A318GWK2"/>
<evidence type="ECO:0000256" key="5">
    <source>
        <dbReference type="ARBA" id="ARBA00022840"/>
    </source>
</evidence>
<feature type="transmembrane region" description="Helical" evidence="8">
    <location>
        <begin position="27"/>
        <end position="46"/>
    </location>
</feature>
<name>A0A318GWK2_9BURK</name>
<dbReference type="InterPro" id="IPR010128">
    <property type="entry name" value="ATPase_T1SS_PrtD-like"/>
</dbReference>
<feature type="domain" description="ABC transmembrane type-1" evidence="10">
    <location>
        <begin position="27"/>
        <end position="302"/>
    </location>
</feature>
<keyword evidence="11" id="KW-0378">Hydrolase</keyword>
<organism evidence="11 12">
    <name type="scientific">Sphaerotilus hippei</name>
    <dbReference type="NCBI Taxonomy" id="744406"/>
    <lineage>
        <taxon>Bacteria</taxon>
        <taxon>Pseudomonadati</taxon>
        <taxon>Pseudomonadota</taxon>
        <taxon>Betaproteobacteria</taxon>
        <taxon>Burkholderiales</taxon>
        <taxon>Sphaerotilaceae</taxon>
        <taxon>Sphaerotilus</taxon>
    </lineage>
</organism>
<dbReference type="GO" id="GO:0006508">
    <property type="term" value="P:proteolysis"/>
    <property type="evidence" value="ECO:0007669"/>
    <property type="project" value="UniProtKB-KW"/>
</dbReference>
<dbReference type="SUPFAM" id="SSF90123">
    <property type="entry name" value="ABC transporter transmembrane region"/>
    <property type="match status" value="1"/>
</dbReference>
<dbReference type="Gene3D" id="1.20.1560.10">
    <property type="entry name" value="ABC transporter type 1, transmembrane domain"/>
    <property type="match status" value="1"/>
</dbReference>
<dbReference type="InterPro" id="IPR017871">
    <property type="entry name" value="ABC_transporter-like_CS"/>
</dbReference>
<dbReference type="InterPro" id="IPR011527">
    <property type="entry name" value="ABC1_TM_dom"/>
</dbReference>
<feature type="domain" description="ABC transporter" evidence="9">
    <location>
        <begin position="334"/>
        <end position="569"/>
    </location>
</feature>
<sequence length="581" mass="63022">MTSPAPVRRHGELKQALLALRREGLRIGAVSLLANLLMLAPTLYMLQVYDRVMVSQNQLTLLAVSAITLGLFGLLAVAEWLRSRLLVGVSERLDRQLAERLFVASLDERLSPQAGEPPRTFSDLTQLRQFLTGPGVFAFFDAPWTPVYLGVLCLLHPWLGAGALLFALLQALLAWSGQRRLSAPATRAGESAATAAGFLRAKFVHADALRSMGMTGPLWQRWLGLHRAELDDGNHLHHQQHLQTSLSKFLRYTQQSFSLGLGAWLVIEGQLSVGSMIAANVLMTRTLAPIDQLTGSWRATLGARDAYRRLAGLLERHPVPSQEAAQAPALRGELSLHGLSAWADGRATPVLRDIELTLPAGSVTVVMGPSGSGKSTLARVLVGIWADVRGQLMLDGTELDAQRRRSVGEHIGYLPQEIELFDASVAENIARLGEVVPDQVIAAARATGLHDMILRLPKGYDTNLNEAAHMLSGGQRQRIALARAVHGQPALVVLDEPNAHLDEAGEHALTRLIHELKQRGTTVVLISHRRAVLAAADTVVLLEQGEIRSVTPRHEFIFPVRPVKPVTPAPTSGGLALQPAT</sequence>
<dbReference type="SUPFAM" id="SSF52540">
    <property type="entry name" value="P-loop containing nucleoside triphosphate hydrolases"/>
    <property type="match status" value="1"/>
</dbReference>
<evidence type="ECO:0000256" key="2">
    <source>
        <dbReference type="ARBA" id="ARBA00022475"/>
    </source>
</evidence>
<keyword evidence="2" id="KW-1003">Cell membrane</keyword>
<keyword evidence="4" id="KW-0547">Nucleotide-binding</keyword>
<feature type="transmembrane region" description="Helical" evidence="8">
    <location>
        <begin position="58"/>
        <end position="78"/>
    </location>
</feature>
<keyword evidence="5 11" id="KW-0067">ATP-binding</keyword>
<comment type="subcellular location">
    <subcellularLocation>
        <location evidence="1">Cell membrane</location>
        <topology evidence="1">Multi-pass membrane protein</topology>
    </subcellularLocation>
</comment>
<dbReference type="Pfam" id="PF00005">
    <property type="entry name" value="ABC_tran"/>
    <property type="match status" value="1"/>
</dbReference>
<dbReference type="InterPro" id="IPR027417">
    <property type="entry name" value="P-loop_NTPase"/>
</dbReference>
<evidence type="ECO:0000259" key="9">
    <source>
        <dbReference type="PROSITE" id="PS50893"/>
    </source>
</evidence>
<dbReference type="GO" id="GO:0005524">
    <property type="term" value="F:ATP binding"/>
    <property type="evidence" value="ECO:0007669"/>
    <property type="project" value="UniProtKB-KW"/>
</dbReference>
<dbReference type="PROSITE" id="PS50893">
    <property type="entry name" value="ABC_TRANSPORTER_2"/>
    <property type="match status" value="1"/>
</dbReference>
<dbReference type="PANTHER" id="PTHR43394:SF1">
    <property type="entry name" value="ATP-BINDING CASSETTE SUB-FAMILY B MEMBER 10, MITOCHONDRIAL"/>
    <property type="match status" value="1"/>
</dbReference>
<comment type="caution">
    <text evidence="11">The sequence shown here is derived from an EMBL/GenBank/DDBJ whole genome shotgun (WGS) entry which is preliminary data.</text>
</comment>
<dbReference type="GO" id="GO:0016887">
    <property type="term" value="F:ATP hydrolysis activity"/>
    <property type="evidence" value="ECO:0007669"/>
    <property type="project" value="InterPro"/>
</dbReference>
<dbReference type="GO" id="GO:0015421">
    <property type="term" value="F:ABC-type oligopeptide transporter activity"/>
    <property type="evidence" value="ECO:0007669"/>
    <property type="project" value="TreeGrafter"/>
</dbReference>
<dbReference type="GO" id="GO:0008233">
    <property type="term" value="F:peptidase activity"/>
    <property type="evidence" value="ECO:0007669"/>
    <property type="project" value="UniProtKB-KW"/>
</dbReference>
<evidence type="ECO:0000256" key="3">
    <source>
        <dbReference type="ARBA" id="ARBA00022692"/>
    </source>
</evidence>
<evidence type="ECO:0000259" key="10">
    <source>
        <dbReference type="PROSITE" id="PS50929"/>
    </source>
</evidence>
<dbReference type="Proteomes" id="UP000247811">
    <property type="component" value="Unassembled WGS sequence"/>
</dbReference>
<evidence type="ECO:0000256" key="1">
    <source>
        <dbReference type="ARBA" id="ARBA00004651"/>
    </source>
</evidence>
<accession>A0A318GWK2</accession>
<proteinExistence type="predicted"/>
<dbReference type="InterPro" id="IPR003593">
    <property type="entry name" value="AAA+_ATPase"/>
</dbReference>
<keyword evidence="11" id="KW-0645">Protease</keyword>
<reference evidence="11 12" key="1">
    <citation type="submission" date="2018-05" db="EMBL/GenBank/DDBJ databases">
        <title>Genomic Encyclopedia of Type Strains, Phase IV (KMG-IV): sequencing the most valuable type-strain genomes for metagenomic binning, comparative biology and taxonomic classification.</title>
        <authorList>
            <person name="Goeker M."/>
        </authorList>
    </citation>
    <scope>NUCLEOTIDE SEQUENCE [LARGE SCALE GENOMIC DNA]</scope>
    <source>
        <strain evidence="11 12">DSM 566</strain>
    </source>
</reference>